<organism evidence="2 3">
    <name type="scientific">Nocardioides jiangsuensis</name>
    <dbReference type="NCBI Taxonomy" id="2866161"/>
    <lineage>
        <taxon>Bacteria</taxon>
        <taxon>Bacillati</taxon>
        <taxon>Actinomycetota</taxon>
        <taxon>Actinomycetes</taxon>
        <taxon>Propionibacteriales</taxon>
        <taxon>Nocardioidaceae</taxon>
        <taxon>Nocardioides</taxon>
    </lineage>
</organism>
<feature type="transmembrane region" description="Helical" evidence="1">
    <location>
        <begin position="50"/>
        <end position="77"/>
    </location>
</feature>
<accession>A0ABS7RK71</accession>
<evidence type="ECO:0000256" key="1">
    <source>
        <dbReference type="SAM" id="Phobius"/>
    </source>
</evidence>
<dbReference type="Proteomes" id="UP000754710">
    <property type="component" value="Unassembled WGS sequence"/>
</dbReference>
<feature type="transmembrane region" description="Helical" evidence="1">
    <location>
        <begin position="124"/>
        <end position="145"/>
    </location>
</feature>
<evidence type="ECO:0000313" key="3">
    <source>
        <dbReference type="Proteomes" id="UP000754710"/>
    </source>
</evidence>
<dbReference type="RefSeq" id="WP_221025196.1">
    <property type="nucleotide sequence ID" value="NZ_JAIEZQ010000002.1"/>
</dbReference>
<name>A0ABS7RK71_9ACTN</name>
<feature type="transmembrane region" description="Helical" evidence="1">
    <location>
        <begin position="89"/>
        <end position="112"/>
    </location>
</feature>
<dbReference type="EMBL" id="JAIEZQ010000002">
    <property type="protein sequence ID" value="MBY9075450.1"/>
    <property type="molecule type" value="Genomic_DNA"/>
</dbReference>
<evidence type="ECO:0000313" key="2">
    <source>
        <dbReference type="EMBL" id="MBY9075450.1"/>
    </source>
</evidence>
<reference evidence="2 3" key="1">
    <citation type="submission" date="2021-08" db="EMBL/GenBank/DDBJ databases">
        <title>Nocardioides bacterium WL0053 sp. nov., isolated from the sediment.</title>
        <authorList>
            <person name="Wang L."/>
            <person name="Zhang D."/>
            <person name="Zhang A."/>
        </authorList>
    </citation>
    <scope>NUCLEOTIDE SEQUENCE [LARGE SCALE GENOMIC DNA]</scope>
    <source>
        <strain evidence="2 3">WL0053</strain>
    </source>
</reference>
<keyword evidence="1" id="KW-0472">Membrane</keyword>
<proteinExistence type="predicted"/>
<sequence>MSGSARSERLLDALSRLSPQQAALRLLVLLGAAGFLLAEGAAGASFSGWWLVAVAVVAVAAAVLPDSFAPLALVLLLGGHWAFELRDELGGWLLVATGCLLVAHVASALASYGPTSVVLDAGLLRLWAVRGAVAAAAAVPVWALSRVGAAFDLPSGGPVLAVALLVLLGWAVVLGRHAVTRS</sequence>
<gene>
    <name evidence="2" type="ORF">K1X13_11520</name>
</gene>
<feature type="transmembrane region" description="Helical" evidence="1">
    <location>
        <begin position="157"/>
        <end position="179"/>
    </location>
</feature>
<keyword evidence="1" id="KW-0812">Transmembrane</keyword>
<comment type="caution">
    <text evidence="2">The sequence shown here is derived from an EMBL/GenBank/DDBJ whole genome shotgun (WGS) entry which is preliminary data.</text>
</comment>
<keyword evidence="3" id="KW-1185">Reference proteome</keyword>
<keyword evidence="1" id="KW-1133">Transmembrane helix</keyword>
<protein>
    <submittedName>
        <fullName evidence="2">Uncharacterized protein</fullName>
    </submittedName>
</protein>